<protein>
    <submittedName>
        <fullName evidence="2">Hydantoinase B/oxoprolinase</fullName>
    </submittedName>
</protein>
<accession>A0ABR4RB60</accession>
<evidence type="ECO:0000313" key="3">
    <source>
        <dbReference type="Proteomes" id="UP000025756"/>
    </source>
</evidence>
<dbReference type="PANTHER" id="PTHR11365">
    <property type="entry name" value="5-OXOPROLINASE RELATED"/>
    <property type="match status" value="1"/>
</dbReference>
<feature type="domain" description="Hydantoinase B/oxoprolinase" evidence="1">
    <location>
        <begin position="12"/>
        <end position="538"/>
    </location>
</feature>
<dbReference type="Proteomes" id="UP000025756">
    <property type="component" value="Unassembled WGS sequence"/>
</dbReference>
<dbReference type="EMBL" id="JGWH01000150">
    <property type="protein sequence ID" value="KCV31997.1"/>
    <property type="molecule type" value="Genomic_DNA"/>
</dbReference>
<reference evidence="2 3" key="1">
    <citation type="submission" date="2014-03" db="EMBL/GenBank/DDBJ databases">
        <title>Genome sequence of Bordetella bronchiseptica.</title>
        <authorList>
            <person name="Harvill E."/>
            <person name="Goodfield L.L."/>
            <person name="Ivanov Y.V."/>
            <person name="Meyer J.A."/>
            <person name="Muse S.J."/>
            <person name="Jacobs N."/>
            <person name="Bendor L."/>
            <person name="Smallridge W.E."/>
            <person name="Brinkac L.M."/>
            <person name="Sanka R."/>
            <person name="Kim M."/>
            <person name="Losada L."/>
        </authorList>
    </citation>
    <scope>NUCLEOTIDE SEQUENCE [LARGE SCALE GENOMIC DNA]</scope>
    <source>
        <strain evidence="2 3">00-P-2796</strain>
    </source>
</reference>
<comment type="caution">
    <text evidence="2">The sequence shown here is derived from an EMBL/GenBank/DDBJ whole genome shotgun (WGS) entry which is preliminary data.</text>
</comment>
<dbReference type="PANTHER" id="PTHR11365:SF23">
    <property type="entry name" value="HYPOTHETICAL 5-OXOPROLINASE (EUROFUNG)-RELATED"/>
    <property type="match status" value="1"/>
</dbReference>
<name>A0ABR4RB60_BORBO</name>
<evidence type="ECO:0000259" key="1">
    <source>
        <dbReference type="Pfam" id="PF02538"/>
    </source>
</evidence>
<gene>
    <name evidence="2" type="ORF">L490_5307</name>
</gene>
<keyword evidence="3" id="KW-1185">Reference proteome</keyword>
<evidence type="ECO:0000313" key="2">
    <source>
        <dbReference type="EMBL" id="KCV31997.1"/>
    </source>
</evidence>
<proteinExistence type="predicted"/>
<organism evidence="2 3">
    <name type="scientific">Bordetella bronchiseptica 00-P-2796</name>
    <dbReference type="NCBI Taxonomy" id="1331199"/>
    <lineage>
        <taxon>Bacteria</taxon>
        <taxon>Pseudomonadati</taxon>
        <taxon>Pseudomonadota</taxon>
        <taxon>Betaproteobacteria</taxon>
        <taxon>Burkholderiales</taxon>
        <taxon>Alcaligenaceae</taxon>
        <taxon>Bordetella</taxon>
    </lineage>
</organism>
<dbReference type="InterPro" id="IPR003692">
    <property type="entry name" value="Hydantoinase_B"/>
</dbReference>
<dbReference type="InterPro" id="IPR045079">
    <property type="entry name" value="Oxoprolinase-like"/>
</dbReference>
<dbReference type="Pfam" id="PF02538">
    <property type="entry name" value="Hydantoinase_B"/>
    <property type="match status" value="1"/>
</dbReference>
<sequence length="579" mass="62354">MNMPVSTARRVDPVTLEIVRNALVAIAQRITRRMIRSANSFIVKEMEDCSASILDARGQLLAEEAGPPIQLNTVGICLQTILRHAMPPQSWRPGDVVLINDPYVAGESLAATHTNDYIAFYPLFFDGALVGFSGLMVHHLDIGGMNMATRGWGTEIYQEGLRLPAVKVVKEGEFQQVVMDIVLNNTRTRDILENDVLSQIASVRIAEQDIDALFRKYGKREMLDCFDALLDFSERRTRQEIATIPDGVYEHAEPVLDDGAQGGPYYLRLSLTKQGSDLCFDFSGTDAQIAGPINSPLATTLSAIYYVMRCVTGSGIPSNEGCKRPIKVIAPAGTLVNAASPAAVYQRMVVCHSVVDLVMGALAQAVPERVMGDSCGCLYNFTYVTDADTGARKLFGEVVPGGLGATAGADGINVMACHVTNCHIPPMESLEIEAPVRYLRREFRQDTGGAGQYRGGVGQILEYQVLGANPVLAHTSQKSVSLPQGVAGGRPGDGGNWVINRGLPQERRLDYAIGDIEAIQTGDIVTHCTPGGGGYGDPRRREVAAVAADVRAGLVSVESARDQYGVAVEPCAFQARRVG</sequence>